<gene>
    <name evidence="2" type="ORF">E6C48_21670</name>
</gene>
<name>A0ABY2Q101_9HYPH</name>
<dbReference type="InterPro" id="IPR004675">
    <property type="entry name" value="AhpD_core"/>
</dbReference>
<feature type="domain" description="Carboxymuconolactone decarboxylase-like" evidence="1">
    <location>
        <begin position="12"/>
        <end position="93"/>
    </location>
</feature>
<reference evidence="2 3" key="1">
    <citation type="submission" date="2019-04" db="EMBL/GenBank/DDBJ databases">
        <title>Mesorhizobium composti sp. nov., isolated from compost.</title>
        <authorList>
            <person name="Lin S.-Y."/>
            <person name="Hameed A."/>
            <person name="Hsieh Y.-T."/>
            <person name="Young C.-C."/>
        </authorList>
    </citation>
    <scope>NUCLEOTIDE SEQUENCE [LARGE SCALE GENOMIC DNA]</scope>
    <source>
        <strain evidence="2 3">CC-YTH430</strain>
    </source>
</reference>
<evidence type="ECO:0000259" key="1">
    <source>
        <dbReference type="Pfam" id="PF02627"/>
    </source>
</evidence>
<proteinExistence type="predicted"/>
<accession>A0ABY2Q101</accession>
<dbReference type="SUPFAM" id="SSF69118">
    <property type="entry name" value="AhpD-like"/>
    <property type="match status" value="1"/>
</dbReference>
<sequence length="154" mass="16946">MTPRFAPFKIAPDLAKTLLDVEKALGAGGIEHGLGELVRLRASQINGCAMCIHMHATDARKNGESDMRIIMLDAWRESPLYTDRERAALAWTESLTNIKETGAADADYELVRSQFSEAEIVNLTVMIGAINLWNRLQIAARAVHSVQQTDRAAA</sequence>
<dbReference type="PANTHER" id="PTHR34846">
    <property type="entry name" value="4-CARBOXYMUCONOLACTONE DECARBOXYLASE FAMILY PROTEIN (AFU_ORTHOLOGUE AFUA_6G11590)"/>
    <property type="match status" value="1"/>
</dbReference>
<keyword evidence="3" id="KW-1185">Reference proteome</keyword>
<dbReference type="RefSeq" id="WP_136360275.1">
    <property type="nucleotide sequence ID" value="NZ_SSNY01000019.1"/>
</dbReference>
<evidence type="ECO:0000313" key="2">
    <source>
        <dbReference type="EMBL" id="THF54498.1"/>
    </source>
</evidence>
<dbReference type="InterPro" id="IPR029032">
    <property type="entry name" value="AhpD-like"/>
</dbReference>
<dbReference type="EMBL" id="SSNY01000019">
    <property type="protein sequence ID" value="THF54498.1"/>
    <property type="molecule type" value="Genomic_DNA"/>
</dbReference>
<evidence type="ECO:0000313" key="3">
    <source>
        <dbReference type="Proteomes" id="UP000306441"/>
    </source>
</evidence>
<comment type="caution">
    <text evidence="2">The sequence shown here is derived from an EMBL/GenBank/DDBJ whole genome shotgun (WGS) entry which is preliminary data.</text>
</comment>
<dbReference type="Proteomes" id="UP000306441">
    <property type="component" value="Unassembled WGS sequence"/>
</dbReference>
<dbReference type="InterPro" id="IPR003779">
    <property type="entry name" value="CMD-like"/>
</dbReference>
<organism evidence="2 3">
    <name type="scientific">Ollibium composti</name>
    <dbReference type="NCBI Taxonomy" id="2675109"/>
    <lineage>
        <taxon>Bacteria</taxon>
        <taxon>Pseudomonadati</taxon>
        <taxon>Pseudomonadota</taxon>
        <taxon>Alphaproteobacteria</taxon>
        <taxon>Hyphomicrobiales</taxon>
        <taxon>Phyllobacteriaceae</taxon>
        <taxon>Ollibium</taxon>
    </lineage>
</organism>
<dbReference type="PANTHER" id="PTHR34846:SF10">
    <property type="entry name" value="CYTOPLASMIC PROTEIN"/>
    <property type="match status" value="1"/>
</dbReference>
<dbReference type="NCBIfam" id="TIGR00778">
    <property type="entry name" value="ahpD_dom"/>
    <property type="match status" value="1"/>
</dbReference>
<dbReference type="Gene3D" id="1.20.1290.10">
    <property type="entry name" value="AhpD-like"/>
    <property type="match status" value="1"/>
</dbReference>
<dbReference type="Pfam" id="PF02627">
    <property type="entry name" value="CMD"/>
    <property type="match status" value="1"/>
</dbReference>
<protein>
    <submittedName>
        <fullName evidence="2">Carboxymuconolactone decarboxylase family protein</fullName>
    </submittedName>
</protein>